<dbReference type="EMBL" id="UGPN01000002">
    <property type="protein sequence ID" value="STY64074.1"/>
    <property type="molecule type" value="Genomic_DNA"/>
</dbReference>
<dbReference type="SUPFAM" id="SSF54211">
    <property type="entry name" value="Ribosomal protein S5 domain 2-like"/>
    <property type="match status" value="1"/>
</dbReference>
<dbReference type="InterPro" id="IPR020568">
    <property type="entry name" value="Ribosomal_Su5_D2-typ_SF"/>
</dbReference>
<proteinExistence type="predicted"/>
<dbReference type="Gene3D" id="3.30.230.10">
    <property type="match status" value="1"/>
</dbReference>
<reference evidence="4 5" key="1">
    <citation type="submission" date="2018-06" db="EMBL/GenBank/DDBJ databases">
        <authorList>
            <consortium name="Pathogen Informatics"/>
            <person name="Doyle S."/>
        </authorList>
    </citation>
    <scope>NUCLEOTIDE SEQUENCE [LARGE SCALE GENOMIC DNA]</scope>
    <source>
        <strain evidence="4 5">NCTC10638</strain>
    </source>
</reference>
<sequence>MGVLMKKVTLPSPAKLNLFLYITNKRADGYHELQTLFQFLDFGDEIEIEITESSEVELINPVEGVATEENLIYRAAKLLQKTTACRQGCRIGIKKKPTDGRRCWWWIF</sequence>
<keyword evidence="1" id="KW-0547">Nucleotide-binding</keyword>
<dbReference type="GO" id="GO:0005524">
    <property type="term" value="F:ATP binding"/>
    <property type="evidence" value="ECO:0007669"/>
    <property type="project" value="UniProtKB-KW"/>
</dbReference>
<gene>
    <name evidence="4" type="primary">ispE_3</name>
    <name evidence="4" type="ORF">NCTC10638_03249</name>
</gene>
<dbReference type="EC" id="2.7.1.148" evidence="4"/>
<keyword evidence="4" id="KW-0808">Transferase</keyword>
<evidence type="ECO:0000256" key="3">
    <source>
        <dbReference type="ARBA" id="ARBA00022840"/>
    </source>
</evidence>
<keyword evidence="2 4" id="KW-0418">Kinase</keyword>
<dbReference type="Proteomes" id="UP000254802">
    <property type="component" value="Unassembled WGS sequence"/>
</dbReference>
<dbReference type="PANTHER" id="PTHR43527">
    <property type="entry name" value="4-DIPHOSPHOCYTIDYL-2-C-METHYL-D-ERYTHRITOL KINASE, CHLOROPLASTIC"/>
    <property type="match status" value="1"/>
</dbReference>
<protein>
    <submittedName>
        <fullName evidence="4">4-diphosphocytidyl-2-C-methyl-D-erythritol kinase</fullName>
        <ecNumber evidence="4">2.7.1.148</ecNumber>
    </submittedName>
</protein>
<organism evidence="4 5">
    <name type="scientific">Mannheimia haemolytica</name>
    <name type="common">Pasteurella haemolytica</name>
    <dbReference type="NCBI Taxonomy" id="75985"/>
    <lineage>
        <taxon>Bacteria</taxon>
        <taxon>Pseudomonadati</taxon>
        <taxon>Pseudomonadota</taxon>
        <taxon>Gammaproteobacteria</taxon>
        <taxon>Pasteurellales</taxon>
        <taxon>Pasteurellaceae</taxon>
        <taxon>Mannheimia</taxon>
    </lineage>
</organism>
<evidence type="ECO:0000256" key="1">
    <source>
        <dbReference type="ARBA" id="ARBA00022741"/>
    </source>
</evidence>
<name>A0A378N6K9_MANHA</name>
<evidence type="ECO:0000256" key="2">
    <source>
        <dbReference type="ARBA" id="ARBA00022777"/>
    </source>
</evidence>
<dbReference type="PANTHER" id="PTHR43527:SF2">
    <property type="entry name" value="4-DIPHOSPHOCYTIDYL-2-C-METHYL-D-ERYTHRITOL KINASE, CHLOROPLASTIC"/>
    <property type="match status" value="1"/>
</dbReference>
<dbReference type="AlphaFoldDB" id="A0A378N6K9"/>
<dbReference type="InterPro" id="IPR014721">
    <property type="entry name" value="Ribsml_uS5_D2-typ_fold_subgr"/>
</dbReference>
<keyword evidence="3" id="KW-0067">ATP-binding</keyword>
<accession>A0A378N6K9</accession>
<evidence type="ECO:0000313" key="5">
    <source>
        <dbReference type="Proteomes" id="UP000254802"/>
    </source>
</evidence>
<dbReference type="GO" id="GO:0050515">
    <property type="term" value="F:4-(cytidine 5'-diphospho)-2-C-methyl-D-erythritol kinase activity"/>
    <property type="evidence" value="ECO:0007669"/>
    <property type="project" value="UniProtKB-EC"/>
</dbReference>
<evidence type="ECO:0000313" key="4">
    <source>
        <dbReference type="EMBL" id="STY64074.1"/>
    </source>
</evidence>